<reference evidence="5 6" key="1">
    <citation type="submission" date="2019-01" db="EMBL/GenBank/DDBJ databases">
        <title>Draft genome sequence of Psathyrella aberdarensis IHI B618.</title>
        <authorList>
            <person name="Buettner E."/>
            <person name="Kellner H."/>
        </authorList>
    </citation>
    <scope>NUCLEOTIDE SEQUENCE [LARGE SCALE GENOMIC DNA]</scope>
    <source>
        <strain evidence="5 6">IHI B618</strain>
    </source>
</reference>
<keyword evidence="2" id="KW-0862">Zinc</keyword>
<evidence type="ECO:0000256" key="3">
    <source>
        <dbReference type="SAM" id="MobiDB-lite"/>
    </source>
</evidence>
<dbReference type="EMBL" id="SDEE01001610">
    <property type="protein sequence ID" value="RXW11783.1"/>
    <property type="molecule type" value="Genomic_DNA"/>
</dbReference>
<evidence type="ECO:0000259" key="4">
    <source>
        <dbReference type="PROSITE" id="PS50158"/>
    </source>
</evidence>
<dbReference type="SUPFAM" id="SSF57756">
    <property type="entry name" value="Retrovirus zinc finger-like domains"/>
    <property type="match status" value="1"/>
</dbReference>
<feature type="compositionally biased region" description="Basic and acidic residues" evidence="3">
    <location>
        <begin position="338"/>
        <end position="359"/>
    </location>
</feature>
<dbReference type="Proteomes" id="UP000290288">
    <property type="component" value="Unassembled WGS sequence"/>
</dbReference>
<evidence type="ECO:0000313" key="5">
    <source>
        <dbReference type="EMBL" id="RXW11783.1"/>
    </source>
</evidence>
<feature type="region of interest" description="Disordered" evidence="3">
    <location>
        <begin position="283"/>
        <end position="359"/>
    </location>
</feature>
<sequence>HALRKAKKLEEKDGKHKNGKSPFDDDSPGDSDAPESSESDPSKADSSDSGSESSDSSSNGSDSSFSEPDSSDPDSDSSSEGKGKGRKGKKKNRKPRKGKKRRDKEKSKSKSSLKVINPEHYYGDASMSAFHQFMVAVMMMCEDGDIPANRQVYRAGIFLKGKAGKWYAREVAHEPFRWKLSEFFEGLFDACFPVDFKERQREKLDNVRQGKRDIKEYLAYLNELFLATGVRSDREKARYFWKGLHEAVKGRLKYDGISCESSSYQYIIKKAEHAVLAFKMGGGLPGEPNGKPKARDNQNGKSSGQDMKGQNRGHRSEYQKKRTNGRSDYNSNQVKFKTHFDKSEKAQKDQKELSKKEREQLKAEGRCYHCKEKGHMARGCPKVNSVNDKGTHSTGMNNVEVDLGFDELERFRELAETTETTHSLELGMMDWAPAHPTEIFGDEEPDVQIGEAACRATGLIPDEDWRERSTWDMPLTDVSVKY</sequence>
<keyword evidence="2" id="KW-0863">Zinc-finger</keyword>
<comment type="caution">
    <text evidence="5">The sequence shown here is derived from an EMBL/GenBank/DDBJ whole genome shotgun (WGS) entry which is preliminary data.</text>
</comment>
<evidence type="ECO:0000313" key="6">
    <source>
        <dbReference type="Proteomes" id="UP000290288"/>
    </source>
</evidence>
<dbReference type="Gene3D" id="4.10.60.10">
    <property type="entry name" value="Zinc finger, CCHC-type"/>
    <property type="match status" value="1"/>
</dbReference>
<dbReference type="SMART" id="SM00343">
    <property type="entry name" value="ZnF_C2HC"/>
    <property type="match status" value="1"/>
</dbReference>
<keyword evidence="1" id="KW-0507">mRNA processing</keyword>
<feature type="domain" description="CCHC-type" evidence="4">
    <location>
        <begin position="366"/>
        <end position="382"/>
    </location>
</feature>
<feature type="compositionally biased region" description="Basic residues" evidence="3">
    <location>
        <begin position="84"/>
        <end position="111"/>
    </location>
</feature>
<dbReference type="GO" id="GO:0006397">
    <property type="term" value="P:mRNA processing"/>
    <property type="evidence" value="ECO:0007669"/>
    <property type="project" value="UniProtKB-KW"/>
</dbReference>
<dbReference type="PROSITE" id="PS50158">
    <property type="entry name" value="ZF_CCHC"/>
    <property type="match status" value="1"/>
</dbReference>
<evidence type="ECO:0000256" key="1">
    <source>
        <dbReference type="ARBA" id="ARBA00022664"/>
    </source>
</evidence>
<feature type="compositionally biased region" description="Polar residues" evidence="3">
    <location>
        <begin position="326"/>
        <end position="335"/>
    </location>
</feature>
<name>A0A4Q2CYD0_9AGAR</name>
<feature type="compositionally biased region" description="Acidic residues" evidence="3">
    <location>
        <begin position="24"/>
        <end position="38"/>
    </location>
</feature>
<dbReference type="OrthoDB" id="3205788at2759"/>
<feature type="region of interest" description="Disordered" evidence="3">
    <location>
        <begin position="1"/>
        <end position="114"/>
    </location>
</feature>
<dbReference type="AlphaFoldDB" id="A0A4Q2CYD0"/>
<proteinExistence type="predicted"/>
<keyword evidence="2" id="KW-0479">Metal-binding</keyword>
<evidence type="ECO:0000256" key="2">
    <source>
        <dbReference type="PROSITE-ProRule" id="PRU00047"/>
    </source>
</evidence>
<feature type="compositionally biased region" description="Low complexity" evidence="3">
    <location>
        <begin position="47"/>
        <end position="68"/>
    </location>
</feature>
<protein>
    <recommendedName>
        <fullName evidence="4">CCHC-type domain-containing protein</fullName>
    </recommendedName>
</protein>
<dbReference type="GO" id="GO:0008270">
    <property type="term" value="F:zinc ion binding"/>
    <property type="evidence" value="ECO:0007669"/>
    <property type="project" value="UniProtKB-KW"/>
</dbReference>
<dbReference type="InterPro" id="IPR001878">
    <property type="entry name" value="Znf_CCHC"/>
</dbReference>
<organism evidence="5 6">
    <name type="scientific">Candolleomyces aberdarensis</name>
    <dbReference type="NCBI Taxonomy" id="2316362"/>
    <lineage>
        <taxon>Eukaryota</taxon>
        <taxon>Fungi</taxon>
        <taxon>Dikarya</taxon>
        <taxon>Basidiomycota</taxon>
        <taxon>Agaricomycotina</taxon>
        <taxon>Agaricomycetes</taxon>
        <taxon>Agaricomycetidae</taxon>
        <taxon>Agaricales</taxon>
        <taxon>Agaricineae</taxon>
        <taxon>Psathyrellaceae</taxon>
        <taxon>Candolleomyces</taxon>
    </lineage>
</organism>
<dbReference type="GO" id="GO:0003676">
    <property type="term" value="F:nucleic acid binding"/>
    <property type="evidence" value="ECO:0007669"/>
    <property type="project" value="InterPro"/>
</dbReference>
<gene>
    <name evidence="5" type="ORF">EST38_g14072</name>
</gene>
<accession>A0A4Q2CYD0</accession>
<keyword evidence="6" id="KW-1185">Reference proteome</keyword>
<feature type="non-terminal residue" evidence="5">
    <location>
        <position position="1"/>
    </location>
</feature>
<dbReference type="STRING" id="2316362.A0A4Q2CYD0"/>
<dbReference type="InterPro" id="IPR036875">
    <property type="entry name" value="Znf_CCHC_sf"/>
</dbReference>